<protein>
    <submittedName>
        <fullName evidence="1">Uncharacterized protein</fullName>
    </submittedName>
</protein>
<gene>
    <name evidence="1" type="ORF">GB848_22005</name>
</gene>
<dbReference type="InterPro" id="IPR018880">
    <property type="entry name" value="Phage_P4_Ash"/>
</dbReference>
<accession>A0A628V8J4</accession>
<proteinExistence type="predicted"/>
<sequence>MGKRCGVKRIDARQHITLTGNFIDINAPLVDTFRAVAKSAAGIETPFITGAQHALSVFFCVMLCYTHSMVSWARQPSGWPVSCNAGSLNLVQFTAKH</sequence>
<name>A0A628V8J4_SALER</name>
<dbReference type="AlphaFoldDB" id="A0A628V8J4"/>
<comment type="caution">
    <text evidence="1">The sequence shown here is derived from an EMBL/GenBank/DDBJ whole genome shotgun (WGS) entry which is preliminary data.</text>
</comment>
<reference evidence="1" key="1">
    <citation type="submission" date="2019-10" db="EMBL/GenBank/DDBJ databases">
        <authorList>
            <consortium name="PulseNet: The National Subtyping Network for Foodborne Disease Surveillance"/>
            <person name="Tarr C.L."/>
            <person name="Trees E."/>
            <person name="Katz L.S."/>
            <person name="Carleton-Romer H.A."/>
            <person name="Stroika S."/>
            <person name="Kucerova Z."/>
            <person name="Roache K.F."/>
            <person name="Sabol A.L."/>
            <person name="Besser J."/>
            <person name="Gerner-Smidt P."/>
        </authorList>
    </citation>
    <scope>NUCLEOTIDE SEQUENCE</scope>
    <source>
        <strain evidence="1">PNUSAS102632</strain>
    </source>
</reference>
<evidence type="ECO:0000313" key="1">
    <source>
        <dbReference type="EMBL" id="EDF5515604.1"/>
    </source>
</evidence>
<dbReference type="EMBL" id="AAMBER010000023">
    <property type="protein sequence ID" value="EDF5515604.1"/>
    <property type="molecule type" value="Genomic_DNA"/>
</dbReference>
<dbReference type="Pfam" id="PF10554">
    <property type="entry name" value="Phage_ASH"/>
    <property type="match status" value="1"/>
</dbReference>
<organism evidence="1">
    <name type="scientific">Salmonella enterica</name>
    <name type="common">Salmonella choleraesuis</name>
    <dbReference type="NCBI Taxonomy" id="28901"/>
    <lineage>
        <taxon>Bacteria</taxon>
        <taxon>Pseudomonadati</taxon>
        <taxon>Pseudomonadota</taxon>
        <taxon>Gammaproteobacteria</taxon>
        <taxon>Enterobacterales</taxon>
        <taxon>Enterobacteriaceae</taxon>
        <taxon>Salmonella</taxon>
    </lineage>
</organism>